<keyword evidence="1" id="KW-0732">Signal</keyword>
<evidence type="ECO:0000313" key="2">
    <source>
        <dbReference type="EMBL" id="OEO29289.1"/>
    </source>
</evidence>
<dbReference type="AlphaFoldDB" id="A0A1E5XL26"/>
<sequence>MKWILVTAALGTSSFGAAAMDVRTATEVEIARSLVGCWQRESTFAERKAPSWGIPYTVTACFEADGVVSTGWVGGDEGIEDAGTYEVSAGKLQLRGPGPSDGWTFDVNDLDCDVLMSPGRAMRLLNCVGLGEDADTAIPDSSYGLQVRD</sequence>
<gene>
    <name evidence="2" type="ORF">VW23_026345</name>
</gene>
<evidence type="ECO:0008006" key="4">
    <source>
        <dbReference type="Google" id="ProtNLM"/>
    </source>
</evidence>
<organism evidence="2 3">
    <name type="scientific">Devosia insulae DS-56</name>
    <dbReference type="NCBI Taxonomy" id="1116389"/>
    <lineage>
        <taxon>Bacteria</taxon>
        <taxon>Pseudomonadati</taxon>
        <taxon>Pseudomonadota</taxon>
        <taxon>Alphaproteobacteria</taxon>
        <taxon>Hyphomicrobiales</taxon>
        <taxon>Devosiaceae</taxon>
        <taxon>Devosia</taxon>
    </lineage>
</organism>
<feature type="signal peptide" evidence="1">
    <location>
        <begin position="1"/>
        <end position="19"/>
    </location>
</feature>
<evidence type="ECO:0000256" key="1">
    <source>
        <dbReference type="SAM" id="SignalP"/>
    </source>
</evidence>
<comment type="caution">
    <text evidence="2">The sequence shown here is derived from an EMBL/GenBank/DDBJ whole genome shotgun (WGS) entry which is preliminary data.</text>
</comment>
<feature type="chain" id="PRO_5009190250" description="Lipocalin-like domain-containing protein" evidence="1">
    <location>
        <begin position="20"/>
        <end position="149"/>
    </location>
</feature>
<dbReference type="OrthoDB" id="9823540at2"/>
<dbReference type="RefSeq" id="WP_069911441.1">
    <property type="nucleotide sequence ID" value="NZ_LAJE02000292.1"/>
</dbReference>
<protein>
    <recommendedName>
        <fullName evidence="4">Lipocalin-like domain-containing protein</fullName>
    </recommendedName>
</protein>
<dbReference type="Proteomes" id="UP000095463">
    <property type="component" value="Unassembled WGS sequence"/>
</dbReference>
<accession>A0A1E5XL26</accession>
<evidence type="ECO:0000313" key="3">
    <source>
        <dbReference type="Proteomes" id="UP000095463"/>
    </source>
</evidence>
<keyword evidence="3" id="KW-1185">Reference proteome</keyword>
<proteinExistence type="predicted"/>
<name>A0A1E5XL26_9HYPH</name>
<dbReference type="EMBL" id="LAJE02000292">
    <property type="protein sequence ID" value="OEO29289.1"/>
    <property type="molecule type" value="Genomic_DNA"/>
</dbReference>
<reference evidence="2 3" key="1">
    <citation type="journal article" date="2015" name="Genome Announc.">
        <title>Genome Assemblies of Three Soil-Associated Devosia species: D. insulae, D. limi, and D. soli.</title>
        <authorList>
            <person name="Hassan Y.I."/>
            <person name="Lepp D."/>
            <person name="Zhou T."/>
        </authorList>
    </citation>
    <scope>NUCLEOTIDE SEQUENCE [LARGE SCALE GENOMIC DNA]</scope>
    <source>
        <strain evidence="2 3">DS-56</strain>
    </source>
</reference>